<feature type="signal peptide" evidence="1">
    <location>
        <begin position="1"/>
        <end position="23"/>
    </location>
</feature>
<feature type="chain" id="PRO_5022929623" evidence="1">
    <location>
        <begin position="24"/>
        <end position="203"/>
    </location>
</feature>
<dbReference type="RefSeq" id="WP_150699140.1">
    <property type="nucleotide sequence ID" value="NZ_CABPRZ010000023.1"/>
</dbReference>
<feature type="domain" description="ABC-type transport auxiliary lipoprotein component" evidence="2">
    <location>
        <begin position="36"/>
        <end position="194"/>
    </location>
</feature>
<keyword evidence="4" id="KW-1185">Reference proteome</keyword>
<keyword evidence="1" id="KW-0732">Signal</keyword>
<accession>A0A5E4YEJ0</accession>
<dbReference type="Pfam" id="PF03886">
    <property type="entry name" value="ABC_trans_aux"/>
    <property type="match status" value="1"/>
</dbReference>
<evidence type="ECO:0000259" key="2">
    <source>
        <dbReference type="Pfam" id="PF03886"/>
    </source>
</evidence>
<dbReference type="InterPro" id="IPR005586">
    <property type="entry name" value="ABC_trans_aux"/>
</dbReference>
<dbReference type="SUPFAM" id="SSF159594">
    <property type="entry name" value="XCC0632-like"/>
    <property type="match status" value="1"/>
</dbReference>
<dbReference type="EMBL" id="CABPRZ010000023">
    <property type="protein sequence ID" value="VVE46818.1"/>
    <property type="molecule type" value="Genomic_DNA"/>
</dbReference>
<evidence type="ECO:0000256" key="1">
    <source>
        <dbReference type="SAM" id="SignalP"/>
    </source>
</evidence>
<dbReference type="PROSITE" id="PS51257">
    <property type="entry name" value="PROKAR_LIPOPROTEIN"/>
    <property type="match status" value="1"/>
</dbReference>
<reference evidence="3 4" key="1">
    <citation type="submission" date="2019-08" db="EMBL/GenBank/DDBJ databases">
        <authorList>
            <person name="Peeters C."/>
        </authorList>
    </citation>
    <scope>NUCLEOTIDE SEQUENCE [LARGE SCALE GENOMIC DNA]</scope>
    <source>
        <strain evidence="3 4">LMG 30175</strain>
    </source>
</reference>
<protein>
    <submittedName>
        <fullName evidence="3">ABC transporter</fullName>
    </submittedName>
</protein>
<dbReference type="Gene3D" id="3.40.50.10610">
    <property type="entry name" value="ABC-type transport auxiliary lipoprotein component"/>
    <property type="match status" value="1"/>
</dbReference>
<dbReference type="OrthoDB" id="5568302at2"/>
<dbReference type="AlphaFoldDB" id="A0A5E4YEJ0"/>
<dbReference type="Proteomes" id="UP000414233">
    <property type="component" value="Unassembled WGS sequence"/>
</dbReference>
<gene>
    <name evidence="3" type="ORF">PTE30175_04353</name>
</gene>
<proteinExistence type="predicted"/>
<organism evidence="3 4">
    <name type="scientific">Pandoraea terrae</name>
    <dbReference type="NCBI Taxonomy" id="1537710"/>
    <lineage>
        <taxon>Bacteria</taxon>
        <taxon>Pseudomonadati</taxon>
        <taxon>Pseudomonadota</taxon>
        <taxon>Betaproteobacteria</taxon>
        <taxon>Burkholderiales</taxon>
        <taxon>Burkholderiaceae</taxon>
        <taxon>Pandoraea</taxon>
    </lineage>
</organism>
<evidence type="ECO:0000313" key="3">
    <source>
        <dbReference type="EMBL" id="VVE46818.1"/>
    </source>
</evidence>
<name>A0A5E4YEJ0_9BURK</name>
<evidence type="ECO:0000313" key="4">
    <source>
        <dbReference type="Proteomes" id="UP000414233"/>
    </source>
</evidence>
<sequence>MRIVRHSLCAVALAATLWLAACATGPAAGAVGRFDLGPPPVAAQPQAGVSRTSVPPLKVVVSAPSWLDTDAIFYRLPATDGQQARAYANSRWLASPARLFGDRLRGRFAADHAVLGAGDPLPAPVLRVELEEFSQYFDTNVASRGVVQVRATLLDGTKLRGQTTLRADAPAPTADAAGGARALAAASDAIQLQLAQWLAAQPR</sequence>